<sequence length="207" mass="22303">MIHITTVLAIFFHLGCTLASPIRHPSDHALRYHTHGPVPFPARVAEWDPSNSQSDPSGGLSSRNDSQAIHLGRRASIEALVDSVKAEGTAESVKVTWYSGSGLLDPSCWASAIWQPTDNSYVCALTLEGWGDKPKCFSFLELCSGSKCVSCRVVDTCAGCQGKHVDVSQATFKALAPLSQGVIPDVKMRIASEPSVWDVLLWGPKVL</sequence>
<keyword evidence="1 3" id="KW-0732">Signal</keyword>
<feature type="compositionally biased region" description="Polar residues" evidence="2">
    <location>
        <begin position="49"/>
        <end position="63"/>
    </location>
</feature>
<dbReference type="SUPFAM" id="SSF50685">
    <property type="entry name" value="Barwin-like endoglucanases"/>
    <property type="match status" value="1"/>
</dbReference>
<protein>
    <submittedName>
        <fullName evidence="4">Uncharacterized protein</fullName>
    </submittedName>
</protein>
<proteinExistence type="predicted"/>
<dbReference type="EMBL" id="KV417277">
    <property type="protein sequence ID" value="KZO97955.1"/>
    <property type="molecule type" value="Genomic_DNA"/>
</dbReference>
<evidence type="ECO:0000256" key="2">
    <source>
        <dbReference type="SAM" id="MobiDB-lite"/>
    </source>
</evidence>
<dbReference type="STRING" id="1330018.A0A167NQI0"/>
<organism evidence="4 5">
    <name type="scientific">Calocera viscosa (strain TUFC12733)</name>
    <dbReference type="NCBI Taxonomy" id="1330018"/>
    <lineage>
        <taxon>Eukaryota</taxon>
        <taxon>Fungi</taxon>
        <taxon>Dikarya</taxon>
        <taxon>Basidiomycota</taxon>
        <taxon>Agaricomycotina</taxon>
        <taxon>Dacrymycetes</taxon>
        <taxon>Dacrymycetales</taxon>
        <taxon>Dacrymycetaceae</taxon>
        <taxon>Calocera</taxon>
    </lineage>
</organism>
<dbReference type="InterPro" id="IPR036908">
    <property type="entry name" value="RlpA-like_sf"/>
</dbReference>
<accession>A0A167NQI0</accession>
<dbReference type="AlphaFoldDB" id="A0A167NQI0"/>
<evidence type="ECO:0000313" key="4">
    <source>
        <dbReference type="EMBL" id="KZO97955.1"/>
    </source>
</evidence>
<reference evidence="4 5" key="1">
    <citation type="journal article" date="2016" name="Mol. Biol. Evol.">
        <title>Comparative Genomics of Early-Diverging Mushroom-Forming Fungi Provides Insights into the Origins of Lignocellulose Decay Capabilities.</title>
        <authorList>
            <person name="Nagy L.G."/>
            <person name="Riley R."/>
            <person name="Tritt A."/>
            <person name="Adam C."/>
            <person name="Daum C."/>
            <person name="Floudas D."/>
            <person name="Sun H."/>
            <person name="Yadav J.S."/>
            <person name="Pangilinan J."/>
            <person name="Larsson K.H."/>
            <person name="Matsuura K."/>
            <person name="Barry K."/>
            <person name="Labutti K."/>
            <person name="Kuo R."/>
            <person name="Ohm R.A."/>
            <person name="Bhattacharya S.S."/>
            <person name="Shirouzu T."/>
            <person name="Yoshinaga Y."/>
            <person name="Martin F.M."/>
            <person name="Grigoriev I.V."/>
            <person name="Hibbett D.S."/>
        </authorList>
    </citation>
    <scope>NUCLEOTIDE SEQUENCE [LARGE SCALE GENOMIC DNA]</scope>
    <source>
        <strain evidence="4 5">TUFC12733</strain>
    </source>
</reference>
<feature type="signal peptide" evidence="3">
    <location>
        <begin position="1"/>
        <end position="19"/>
    </location>
</feature>
<keyword evidence="5" id="KW-1185">Reference proteome</keyword>
<evidence type="ECO:0000256" key="3">
    <source>
        <dbReference type="SAM" id="SignalP"/>
    </source>
</evidence>
<dbReference type="OrthoDB" id="406505at2759"/>
<dbReference type="Proteomes" id="UP000076738">
    <property type="component" value="Unassembled WGS sequence"/>
</dbReference>
<name>A0A167NQI0_CALVF</name>
<gene>
    <name evidence="4" type="ORF">CALVIDRAFT_48877</name>
</gene>
<dbReference type="Gene3D" id="2.40.40.10">
    <property type="entry name" value="RlpA-like domain"/>
    <property type="match status" value="1"/>
</dbReference>
<dbReference type="CDD" id="cd22191">
    <property type="entry name" value="DPBB_RlpA_EXP_N-like"/>
    <property type="match status" value="1"/>
</dbReference>
<feature type="region of interest" description="Disordered" evidence="2">
    <location>
        <begin position="43"/>
        <end position="63"/>
    </location>
</feature>
<evidence type="ECO:0000313" key="5">
    <source>
        <dbReference type="Proteomes" id="UP000076738"/>
    </source>
</evidence>
<dbReference type="PANTHER" id="PTHR31836:SF22">
    <property type="entry name" value="RLPA-LIKE PROTEIN DOUBLE-PSI BETA-BARREL DOMAIN-CONTAINING PROTEIN"/>
    <property type="match status" value="1"/>
</dbReference>
<dbReference type="PANTHER" id="PTHR31836">
    <property type="match status" value="1"/>
</dbReference>
<dbReference type="InterPro" id="IPR051477">
    <property type="entry name" value="Expansin_CellWall"/>
</dbReference>
<feature type="chain" id="PRO_5007890849" evidence="3">
    <location>
        <begin position="20"/>
        <end position="207"/>
    </location>
</feature>
<evidence type="ECO:0000256" key="1">
    <source>
        <dbReference type="ARBA" id="ARBA00022729"/>
    </source>
</evidence>